<keyword evidence="2" id="KW-1185">Reference proteome</keyword>
<organism evidence="1 2">
    <name type="scientific">Desulfamplus magnetovallimortis</name>
    <dbReference type="NCBI Taxonomy" id="1246637"/>
    <lineage>
        <taxon>Bacteria</taxon>
        <taxon>Pseudomonadati</taxon>
        <taxon>Thermodesulfobacteriota</taxon>
        <taxon>Desulfobacteria</taxon>
        <taxon>Desulfobacterales</taxon>
        <taxon>Desulfobacteraceae</taxon>
        <taxon>Desulfamplus</taxon>
    </lineage>
</organism>
<proteinExistence type="predicted"/>
<evidence type="ECO:0000313" key="2">
    <source>
        <dbReference type="Proteomes" id="UP000191931"/>
    </source>
</evidence>
<accession>A0A1W1HCE0</accession>
<dbReference type="Proteomes" id="UP000191931">
    <property type="component" value="Unassembled WGS sequence"/>
</dbReference>
<protein>
    <submittedName>
        <fullName evidence="1">Uncharacterized protein</fullName>
    </submittedName>
</protein>
<evidence type="ECO:0000313" key="1">
    <source>
        <dbReference type="EMBL" id="SLM30048.1"/>
    </source>
</evidence>
<reference evidence="1 2" key="1">
    <citation type="submission" date="2017-03" db="EMBL/GenBank/DDBJ databases">
        <authorList>
            <person name="Afonso C.L."/>
            <person name="Miller P.J."/>
            <person name="Scott M.A."/>
            <person name="Spackman E."/>
            <person name="Goraichik I."/>
            <person name="Dimitrov K.M."/>
            <person name="Suarez D.L."/>
            <person name="Swayne D.E."/>
        </authorList>
    </citation>
    <scope>NUCLEOTIDE SEQUENCE [LARGE SCALE GENOMIC DNA]</scope>
    <source>
        <strain evidence="1">PRJEB14757</strain>
    </source>
</reference>
<gene>
    <name evidence="1" type="ORF">MTBBW1_2090012</name>
</gene>
<dbReference type="STRING" id="1246637.MTBBW1_2090012"/>
<dbReference type="AlphaFoldDB" id="A0A1W1HCE0"/>
<dbReference type="EMBL" id="FWEV01000123">
    <property type="protein sequence ID" value="SLM30048.1"/>
    <property type="molecule type" value="Genomic_DNA"/>
</dbReference>
<name>A0A1W1HCE0_9BACT</name>
<sequence>MTATIEEMKVVLKTGCYRDFHINIPKDLPNYLTEASGYLDSLKKYYGTCDAGIKDTKKL</sequence>